<dbReference type="NCBIfam" id="TIGR00096">
    <property type="entry name" value="16S rRNA (cytidine(1402)-2'-O)-methyltransferase"/>
    <property type="match status" value="1"/>
</dbReference>
<dbReference type="PANTHER" id="PTHR46111:SF1">
    <property type="entry name" value="RIBOSOMAL RNA SMALL SUBUNIT METHYLTRANSFERASE I"/>
    <property type="match status" value="1"/>
</dbReference>
<keyword evidence="1 6" id="KW-0963">Cytoplasm</keyword>
<comment type="function">
    <text evidence="6">Catalyzes the 2'-O-methylation of the ribose of cytidine 1402 (C1402) in 16S rRNA.</text>
</comment>
<gene>
    <name evidence="6 8" type="primary">rsmI</name>
    <name evidence="8" type="ORF">HYX28_04635</name>
</gene>
<dbReference type="InterPro" id="IPR035996">
    <property type="entry name" value="4pyrrol_Methylase_sf"/>
</dbReference>
<dbReference type="InterPro" id="IPR008189">
    <property type="entry name" value="rRNA_ssu_MeTfrase_I"/>
</dbReference>
<evidence type="ECO:0000313" key="8">
    <source>
        <dbReference type="EMBL" id="MBI2678044.1"/>
    </source>
</evidence>
<evidence type="ECO:0000313" key="9">
    <source>
        <dbReference type="Proteomes" id="UP000779809"/>
    </source>
</evidence>
<keyword evidence="2 6" id="KW-0698">rRNA processing</keyword>
<dbReference type="Pfam" id="PF00590">
    <property type="entry name" value="TP_methylase"/>
    <property type="match status" value="1"/>
</dbReference>
<dbReference type="AlphaFoldDB" id="A0A932EPE4"/>
<evidence type="ECO:0000256" key="2">
    <source>
        <dbReference type="ARBA" id="ARBA00022552"/>
    </source>
</evidence>
<dbReference type="HAMAP" id="MF_01877">
    <property type="entry name" value="16SrRNA_methyltr_I"/>
    <property type="match status" value="1"/>
</dbReference>
<comment type="catalytic activity">
    <reaction evidence="6">
        <text>cytidine(1402) in 16S rRNA + S-adenosyl-L-methionine = 2'-O-methylcytidine(1402) in 16S rRNA + S-adenosyl-L-homocysteine + H(+)</text>
        <dbReference type="Rhea" id="RHEA:42924"/>
        <dbReference type="Rhea" id="RHEA-COMP:10285"/>
        <dbReference type="Rhea" id="RHEA-COMP:10286"/>
        <dbReference type="ChEBI" id="CHEBI:15378"/>
        <dbReference type="ChEBI" id="CHEBI:57856"/>
        <dbReference type="ChEBI" id="CHEBI:59789"/>
        <dbReference type="ChEBI" id="CHEBI:74495"/>
        <dbReference type="ChEBI" id="CHEBI:82748"/>
        <dbReference type="EC" id="2.1.1.198"/>
    </reaction>
</comment>
<dbReference type="FunFam" id="3.40.1010.10:FF:000002">
    <property type="entry name" value="Ribosomal RNA small subunit methyltransferase I"/>
    <property type="match status" value="1"/>
</dbReference>
<organism evidence="8 9">
    <name type="scientific">Candidatus Korobacter versatilis</name>
    <dbReference type="NCBI Taxonomy" id="658062"/>
    <lineage>
        <taxon>Bacteria</taxon>
        <taxon>Pseudomonadati</taxon>
        <taxon>Acidobacteriota</taxon>
        <taxon>Terriglobia</taxon>
        <taxon>Terriglobales</taxon>
        <taxon>Candidatus Korobacteraceae</taxon>
        <taxon>Candidatus Korobacter</taxon>
    </lineage>
</organism>
<comment type="subcellular location">
    <subcellularLocation>
        <location evidence="6">Cytoplasm</location>
    </subcellularLocation>
</comment>
<dbReference type="EMBL" id="JACPNR010000006">
    <property type="protein sequence ID" value="MBI2678044.1"/>
    <property type="molecule type" value="Genomic_DNA"/>
</dbReference>
<dbReference type="PIRSF" id="PIRSF005917">
    <property type="entry name" value="MTase_YraL"/>
    <property type="match status" value="1"/>
</dbReference>
<evidence type="ECO:0000256" key="6">
    <source>
        <dbReference type="HAMAP-Rule" id="MF_01877"/>
    </source>
</evidence>
<evidence type="ECO:0000256" key="5">
    <source>
        <dbReference type="ARBA" id="ARBA00022691"/>
    </source>
</evidence>
<dbReference type="InterPro" id="IPR000878">
    <property type="entry name" value="4pyrrol_Mease"/>
</dbReference>
<name>A0A932EPE4_9BACT</name>
<evidence type="ECO:0000256" key="4">
    <source>
        <dbReference type="ARBA" id="ARBA00022679"/>
    </source>
</evidence>
<comment type="caution">
    <text evidence="8">The sequence shown here is derived from an EMBL/GenBank/DDBJ whole genome shotgun (WGS) entry which is preliminary data.</text>
</comment>
<dbReference type="Gene3D" id="3.30.950.10">
    <property type="entry name" value="Methyltransferase, Cobalt-precorrin-4 Transmethylase, Domain 2"/>
    <property type="match status" value="1"/>
</dbReference>
<dbReference type="SUPFAM" id="SSF53790">
    <property type="entry name" value="Tetrapyrrole methylase"/>
    <property type="match status" value="1"/>
</dbReference>
<protein>
    <recommendedName>
        <fullName evidence="6">Ribosomal RNA small subunit methyltransferase I</fullName>
        <ecNumber evidence="6">2.1.1.198</ecNumber>
    </recommendedName>
    <alternativeName>
        <fullName evidence="6">16S rRNA 2'-O-ribose C1402 methyltransferase</fullName>
    </alternativeName>
    <alternativeName>
        <fullName evidence="6">rRNA (cytidine-2'-O-)-methyltransferase RsmI</fullName>
    </alternativeName>
</protein>
<dbReference type="InterPro" id="IPR014776">
    <property type="entry name" value="4pyrrole_Mease_sub2"/>
</dbReference>
<dbReference type="Proteomes" id="UP000779809">
    <property type="component" value="Unassembled WGS sequence"/>
</dbReference>
<evidence type="ECO:0000259" key="7">
    <source>
        <dbReference type="Pfam" id="PF00590"/>
    </source>
</evidence>
<dbReference type="GO" id="GO:0005737">
    <property type="term" value="C:cytoplasm"/>
    <property type="evidence" value="ECO:0007669"/>
    <property type="project" value="UniProtKB-SubCell"/>
</dbReference>
<keyword evidence="3 6" id="KW-0489">Methyltransferase</keyword>
<evidence type="ECO:0000256" key="1">
    <source>
        <dbReference type="ARBA" id="ARBA00022490"/>
    </source>
</evidence>
<evidence type="ECO:0000256" key="3">
    <source>
        <dbReference type="ARBA" id="ARBA00022603"/>
    </source>
</evidence>
<sequence>MPSSPSDGRGALYIVATPIGNLEDITLRALRILKECDLIACEDTRQTQKLLNHFDIKKKTVSYHDFNELTRAAELVKDLEEGMKIAVVSDAGMPGISDPGFRLVTLAVRHHIPVVPIPGASAFVTALAASGLPTDSFRFSGFLSPKTGQRRTELEQIRNSPRTQVFYEAPHRIVETLADIVAVLGGSRHVVIAREVTKLHEEFLRGRADDLLEQLKARDGVKGEITLMIARAPEVMEDVAPEKKKNIAARVRELQSAEKLDEKDALKRAAKEFGVSKSEAYRELQRTK</sequence>
<keyword evidence="5 6" id="KW-0949">S-adenosyl-L-methionine</keyword>
<dbReference type="InterPro" id="IPR014777">
    <property type="entry name" value="4pyrrole_Mease_sub1"/>
</dbReference>
<dbReference type="CDD" id="cd11648">
    <property type="entry name" value="RsmI"/>
    <property type="match status" value="1"/>
</dbReference>
<dbReference type="Gene3D" id="3.40.1010.10">
    <property type="entry name" value="Cobalt-precorrin-4 Transmethylase, Domain 1"/>
    <property type="match status" value="1"/>
</dbReference>
<dbReference type="InterPro" id="IPR018063">
    <property type="entry name" value="SAM_MeTrfase_RsmI_CS"/>
</dbReference>
<keyword evidence="4 6" id="KW-0808">Transferase</keyword>
<proteinExistence type="inferred from homology"/>
<reference evidence="8" key="1">
    <citation type="submission" date="2020-07" db="EMBL/GenBank/DDBJ databases">
        <title>Huge and variable diversity of episymbiotic CPR bacteria and DPANN archaea in groundwater ecosystems.</title>
        <authorList>
            <person name="He C.Y."/>
            <person name="Keren R."/>
            <person name="Whittaker M."/>
            <person name="Farag I.F."/>
            <person name="Doudna J."/>
            <person name="Cate J.H.D."/>
            <person name="Banfield J.F."/>
        </authorList>
    </citation>
    <scope>NUCLEOTIDE SEQUENCE</scope>
    <source>
        <strain evidence="8">NC_groundwater_580_Pr5_B-0.1um_64_19</strain>
    </source>
</reference>
<feature type="domain" description="Tetrapyrrole methylase" evidence="7">
    <location>
        <begin position="12"/>
        <end position="211"/>
    </location>
</feature>
<dbReference type="GO" id="GO:0070677">
    <property type="term" value="F:rRNA (cytosine-2'-O-)-methyltransferase activity"/>
    <property type="evidence" value="ECO:0007669"/>
    <property type="project" value="UniProtKB-UniRule"/>
</dbReference>
<comment type="similarity">
    <text evidence="6">Belongs to the methyltransferase superfamily. RsmI family.</text>
</comment>
<dbReference type="PROSITE" id="PS01296">
    <property type="entry name" value="RSMI"/>
    <property type="match status" value="1"/>
</dbReference>
<dbReference type="EC" id="2.1.1.198" evidence="6"/>
<dbReference type="PANTHER" id="PTHR46111">
    <property type="entry name" value="RIBOSOMAL RNA SMALL SUBUNIT METHYLTRANSFERASE I"/>
    <property type="match status" value="1"/>
</dbReference>
<accession>A0A932EPE4</accession>
<dbReference type="FunFam" id="3.30.950.10:FF:000002">
    <property type="entry name" value="Ribosomal RNA small subunit methyltransferase I"/>
    <property type="match status" value="1"/>
</dbReference>